<evidence type="ECO:0000313" key="4">
    <source>
        <dbReference type="Proteomes" id="UP000232883"/>
    </source>
</evidence>
<dbReference type="Proteomes" id="UP000232883">
    <property type="component" value="Chromosome"/>
</dbReference>
<proteinExistence type="predicted"/>
<protein>
    <submittedName>
        <fullName evidence="3">Response regulator</fullName>
    </submittedName>
</protein>
<evidence type="ECO:0000313" key="3">
    <source>
        <dbReference type="EMBL" id="AUD06263.1"/>
    </source>
</evidence>
<dbReference type="Gene3D" id="3.40.50.2300">
    <property type="match status" value="1"/>
</dbReference>
<evidence type="ECO:0000256" key="1">
    <source>
        <dbReference type="PROSITE-ProRule" id="PRU00169"/>
    </source>
</evidence>
<dbReference type="PROSITE" id="PS50110">
    <property type="entry name" value="RESPONSE_REGULATORY"/>
    <property type="match status" value="1"/>
</dbReference>
<dbReference type="Pfam" id="PF00072">
    <property type="entry name" value="Response_reg"/>
    <property type="match status" value="1"/>
</dbReference>
<dbReference type="PANTHER" id="PTHR44520">
    <property type="entry name" value="RESPONSE REGULATOR RCP1-RELATED"/>
    <property type="match status" value="1"/>
</dbReference>
<dbReference type="SMART" id="SM00448">
    <property type="entry name" value="REC"/>
    <property type="match status" value="1"/>
</dbReference>
<keyword evidence="4" id="KW-1185">Reference proteome</keyword>
<accession>A0A2K8Z8Q9</accession>
<dbReference type="SUPFAM" id="SSF52172">
    <property type="entry name" value="CheY-like"/>
    <property type="match status" value="1"/>
</dbReference>
<name>A0A2K8Z8Q9_9BACT</name>
<dbReference type="InterPro" id="IPR011006">
    <property type="entry name" value="CheY-like_superfamily"/>
</dbReference>
<dbReference type="InterPro" id="IPR052893">
    <property type="entry name" value="TCS_response_regulator"/>
</dbReference>
<dbReference type="KEGG" id="spir:CWM47_33110"/>
<dbReference type="InterPro" id="IPR001789">
    <property type="entry name" value="Sig_transdc_resp-reg_receiver"/>
</dbReference>
<dbReference type="AlphaFoldDB" id="A0A2K8Z8Q9"/>
<dbReference type="OrthoDB" id="958605at2"/>
<sequence length="153" mass="17557">MNDSYPSQSSLRGTKILLIDDTPQHCILIQKVMKVCMPNVELLIATTGEQAKDKLNELISQHERLPRLILLDLYLPRKDDGWTLLQHLKATTSPLRLIPVTLLSHSGSSDDIQTSYHLGANSYIVKPLDYPQWMTYFESLSQYWLYTVAPPFR</sequence>
<reference evidence="3 4" key="1">
    <citation type="submission" date="2017-11" db="EMBL/GenBank/DDBJ databases">
        <title>Taxonomic description and genome sequences of Spirosoma HA7 sp. nov., isolated from pollen microhabitat of Corylus avellana.</title>
        <authorList>
            <person name="Ambika Manirajan B."/>
            <person name="Suarez C."/>
            <person name="Ratering S."/>
            <person name="Geissler-Plaum R."/>
            <person name="Cardinale M."/>
            <person name="Sylvia S."/>
        </authorList>
    </citation>
    <scope>NUCLEOTIDE SEQUENCE [LARGE SCALE GENOMIC DNA]</scope>
    <source>
        <strain evidence="3 4">HA7</strain>
    </source>
</reference>
<keyword evidence="1" id="KW-0597">Phosphoprotein</keyword>
<feature type="domain" description="Response regulatory" evidence="2">
    <location>
        <begin position="15"/>
        <end position="141"/>
    </location>
</feature>
<dbReference type="GO" id="GO:0000160">
    <property type="term" value="P:phosphorelay signal transduction system"/>
    <property type="evidence" value="ECO:0007669"/>
    <property type="project" value="InterPro"/>
</dbReference>
<dbReference type="EMBL" id="CP025096">
    <property type="protein sequence ID" value="AUD06263.1"/>
    <property type="molecule type" value="Genomic_DNA"/>
</dbReference>
<dbReference type="PANTHER" id="PTHR44520:SF2">
    <property type="entry name" value="RESPONSE REGULATOR RCP1"/>
    <property type="match status" value="1"/>
</dbReference>
<evidence type="ECO:0000259" key="2">
    <source>
        <dbReference type="PROSITE" id="PS50110"/>
    </source>
</evidence>
<dbReference type="RefSeq" id="WP_100992812.1">
    <property type="nucleotide sequence ID" value="NZ_CP025096.1"/>
</dbReference>
<organism evidence="3 4">
    <name type="scientific">Spirosoma pollinicola</name>
    <dbReference type="NCBI Taxonomy" id="2057025"/>
    <lineage>
        <taxon>Bacteria</taxon>
        <taxon>Pseudomonadati</taxon>
        <taxon>Bacteroidota</taxon>
        <taxon>Cytophagia</taxon>
        <taxon>Cytophagales</taxon>
        <taxon>Cytophagaceae</taxon>
        <taxon>Spirosoma</taxon>
    </lineage>
</organism>
<feature type="modified residue" description="4-aspartylphosphate" evidence="1">
    <location>
        <position position="72"/>
    </location>
</feature>
<gene>
    <name evidence="3" type="ORF">CWM47_33110</name>
</gene>